<dbReference type="Proteomes" id="UP001148838">
    <property type="component" value="Unassembled WGS sequence"/>
</dbReference>
<accession>A0ABQ8TM09</accession>
<evidence type="ECO:0000313" key="1">
    <source>
        <dbReference type="EMBL" id="KAJ4446430.1"/>
    </source>
</evidence>
<name>A0ABQ8TM09_PERAM</name>
<dbReference type="EMBL" id="JAJSOF020000009">
    <property type="protein sequence ID" value="KAJ4446430.1"/>
    <property type="molecule type" value="Genomic_DNA"/>
</dbReference>
<protein>
    <submittedName>
        <fullName evidence="1">Uncharacterized protein</fullName>
    </submittedName>
</protein>
<proteinExistence type="predicted"/>
<reference evidence="1 2" key="1">
    <citation type="journal article" date="2022" name="Allergy">
        <title>Genome assembly and annotation of Periplaneta americana reveal a comprehensive cockroach allergen profile.</title>
        <authorList>
            <person name="Wang L."/>
            <person name="Xiong Q."/>
            <person name="Saelim N."/>
            <person name="Wang L."/>
            <person name="Nong W."/>
            <person name="Wan A.T."/>
            <person name="Shi M."/>
            <person name="Liu X."/>
            <person name="Cao Q."/>
            <person name="Hui J.H.L."/>
            <person name="Sookrung N."/>
            <person name="Leung T.F."/>
            <person name="Tungtrongchitr A."/>
            <person name="Tsui S.K.W."/>
        </authorList>
    </citation>
    <scope>NUCLEOTIDE SEQUENCE [LARGE SCALE GENOMIC DNA]</scope>
    <source>
        <strain evidence="1">PWHHKU_190912</strain>
    </source>
</reference>
<gene>
    <name evidence="1" type="ORF">ANN_13126</name>
</gene>
<organism evidence="1 2">
    <name type="scientific">Periplaneta americana</name>
    <name type="common">American cockroach</name>
    <name type="synonym">Blatta americana</name>
    <dbReference type="NCBI Taxonomy" id="6978"/>
    <lineage>
        <taxon>Eukaryota</taxon>
        <taxon>Metazoa</taxon>
        <taxon>Ecdysozoa</taxon>
        <taxon>Arthropoda</taxon>
        <taxon>Hexapoda</taxon>
        <taxon>Insecta</taxon>
        <taxon>Pterygota</taxon>
        <taxon>Neoptera</taxon>
        <taxon>Polyneoptera</taxon>
        <taxon>Dictyoptera</taxon>
        <taxon>Blattodea</taxon>
        <taxon>Blattoidea</taxon>
        <taxon>Blattidae</taxon>
        <taxon>Blattinae</taxon>
        <taxon>Periplaneta</taxon>
    </lineage>
</organism>
<keyword evidence="2" id="KW-1185">Reference proteome</keyword>
<sequence>MAGLCEGGNEPRSSLKVIYFEGVMSPDLTILLIANAAVRASVMSLLPPPILTALNKASTGSLENLLVRT</sequence>
<comment type="caution">
    <text evidence="1">The sequence shown here is derived from an EMBL/GenBank/DDBJ whole genome shotgun (WGS) entry which is preliminary data.</text>
</comment>
<evidence type="ECO:0000313" key="2">
    <source>
        <dbReference type="Proteomes" id="UP001148838"/>
    </source>
</evidence>